<dbReference type="EMBL" id="CP144105">
    <property type="protein sequence ID" value="WWC90942.1"/>
    <property type="molecule type" value="Genomic_DNA"/>
</dbReference>
<accession>A0AAX4K213</accession>
<evidence type="ECO:0000313" key="1">
    <source>
        <dbReference type="EMBL" id="WWC90942.1"/>
    </source>
</evidence>
<dbReference type="InterPro" id="IPR014729">
    <property type="entry name" value="Rossmann-like_a/b/a_fold"/>
</dbReference>
<sequence>MTTSQSTFIPRSEEVNSVLSAENVEDANTISAFLASPSYPFDFTDPDDTVYVLIGSAILPTVKATLDHIAKCTDPATLVLAGGIGHSTSLLYQAVSQHPKYCSLSDRVEGLTEAKVFELLLLNFWPDLKDRIENGTLKLLIDDRSANCGANAIETKKELDKHGIQPKRLFIVQDPTMHRRTLATFKKVFEHEKVELLPWSFFPKLSLDSNGTASWDISSQIVGGIENYELWETSRFISLILGEIPRIRDDKNGYGPQGAGYIAHVDIPKDVEKAWTRLNTALQQRTT</sequence>
<dbReference type="PANTHER" id="PTHR30336:SF20">
    <property type="entry name" value="DUF218 DOMAIN-CONTAINING PROTEIN"/>
    <property type="match status" value="1"/>
</dbReference>
<proteinExistence type="predicted"/>
<gene>
    <name evidence="1" type="ORF">L201_005880</name>
</gene>
<keyword evidence="2" id="KW-1185">Reference proteome</keyword>
<organism evidence="1 2">
    <name type="scientific">Kwoniella dendrophila CBS 6074</name>
    <dbReference type="NCBI Taxonomy" id="1295534"/>
    <lineage>
        <taxon>Eukaryota</taxon>
        <taxon>Fungi</taxon>
        <taxon>Dikarya</taxon>
        <taxon>Basidiomycota</taxon>
        <taxon>Agaricomycotina</taxon>
        <taxon>Tremellomycetes</taxon>
        <taxon>Tremellales</taxon>
        <taxon>Cryptococcaceae</taxon>
        <taxon>Kwoniella</taxon>
    </lineage>
</organism>
<dbReference type="PANTHER" id="PTHR30336">
    <property type="entry name" value="INNER MEMBRANE PROTEIN, PROBABLE PERMEASE"/>
    <property type="match status" value="1"/>
</dbReference>
<evidence type="ECO:0008006" key="3">
    <source>
        <dbReference type="Google" id="ProtNLM"/>
    </source>
</evidence>
<name>A0AAX4K213_9TREE</name>
<reference evidence="1 2" key="1">
    <citation type="submission" date="2024-01" db="EMBL/GenBank/DDBJ databases">
        <title>Comparative genomics of Cryptococcus and Kwoniella reveals pathogenesis evolution and contrasting modes of karyotype evolution via chromosome fusion or intercentromeric recombination.</title>
        <authorList>
            <person name="Coelho M.A."/>
            <person name="David-Palma M."/>
            <person name="Shea T."/>
            <person name="Bowers K."/>
            <person name="McGinley-Smith S."/>
            <person name="Mohammad A.W."/>
            <person name="Gnirke A."/>
            <person name="Yurkov A.M."/>
            <person name="Nowrousian M."/>
            <person name="Sun S."/>
            <person name="Cuomo C.A."/>
            <person name="Heitman J."/>
        </authorList>
    </citation>
    <scope>NUCLEOTIDE SEQUENCE [LARGE SCALE GENOMIC DNA]</scope>
    <source>
        <strain evidence="1 2">CBS 6074</strain>
    </source>
</reference>
<dbReference type="AlphaFoldDB" id="A0AAX4K213"/>
<dbReference type="InterPro" id="IPR051599">
    <property type="entry name" value="Cell_Envelope_Assoc"/>
</dbReference>
<dbReference type="GO" id="GO:0005886">
    <property type="term" value="C:plasma membrane"/>
    <property type="evidence" value="ECO:0007669"/>
    <property type="project" value="TreeGrafter"/>
</dbReference>
<dbReference type="Gene3D" id="1.10.3620.10">
    <property type="entry name" value="YdcF like domain"/>
    <property type="match status" value="1"/>
</dbReference>
<evidence type="ECO:0000313" key="2">
    <source>
        <dbReference type="Proteomes" id="UP001355207"/>
    </source>
</evidence>
<dbReference type="RefSeq" id="XP_066077705.1">
    <property type="nucleotide sequence ID" value="XM_066221608.1"/>
</dbReference>
<dbReference type="GeneID" id="91096550"/>
<dbReference type="Gene3D" id="3.40.50.620">
    <property type="entry name" value="HUPs"/>
    <property type="match status" value="1"/>
</dbReference>
<dbReference type="Proteomes" id="UP001355207">
    <property type="component" value="Chromosome 8"/>
</dbReference>
<protein>
    <recommendedName>
        <fullName evidence="3">DUF218 domain-containing protein</fullName>
    </recommendedName>
</protein>